<evidence type="ECO:0000313" key="4">
    <source>
        <dbReference type="Proteomes" id="UP000641588"/>
    </source>
</evidence>
<feature type="signal peptide" evidence="2">
    <location>
        <begin position="1"/>
        <end position="23"/>
    </location>
</feature>
<feature type="region of interest" description="Disordered" evidence="1">
    <location>
        <begin position="89"/>
        <end position="115"/>
    </location>
</feature>
<name>A0A972GVR6_9BACL</name>
<dbReference type="EMBL" id="WHOD01000062">
    <property type="protein sequence ID" value="NOU94712.1"/>
    <property type="molecule type" value="Genomic_DNA"/>
</dbReference>
<keyword evidence="2" id="KW-0732">Signal</keyword>
<protein>
    <submittedName>
        <fullName evidence="3">Uncharacterized protein</fullName>
    </submittedName>
</protein>
<accession>A0A972GVR6</accession>
<gene>
    <name evidence="3" type="ORF">GC093_16000</name>
</gene>
<feature type="chain" id="PRO_5037593535" evidence="2">
    <location>
        <begin position="24"/>
        <end position="168"/>
    </location>
</feature>
<dbReference type="Proteomes" id="UP000641588">
    <property type="component" value="Unassembled WGS sequence"/>
</dbReference>
<dbReference type="AlphaFoldDB" id="A0A972GVR6"/>
<evidence type="ECO:0000313" key="3">
    <source>
        <dbReference type="EMBL" id="NOU94712.1"/>
    </source>
</evidence>
<sequence length="168" mass="17733">MKKKLTIAALLLAVSAVGGSAYAASDANIGETIKSSITNVSATLSTTASTEAIRADDAEKLDDSTNFDKMAKEKGITLEELFAQLEKEGKMTKAVPSTEPEKATSTIESTSASKITVGAQSSEAVSLEKMAKEKGITLDELIAQLTEEGKLMKAEQLTDSRQAEKSNK</sequence>
<evidence type="ECO:0000256" key="2">
    <source>
        <dbReference type="SAM" id="SignalP"/>
    </source>
</evidence>
<feature type="compositionally biased region" description="Polar residues" evidence="1">
    <location>
        <begin position="103"/>
        <end position="115"/>
    </location>
</feature>
<dbReference type="RefSeq" id="WP_171652918.1">
    <property type="nucleotide sequence ID" value="NZ_WHOD01000062.1"/>
</dbReference>
<keyword evidence="4" id="KW-1185">Reference proteome</keyword>
<comment type="caution">
    <text evidence="3">The sequence shown here is derived from an EMBL/GenBank/DDBJ whole genome shotgun (WGS) entry which is preliminary data.</text>
</comment>
<organism evidence="3 4">
    <name type="scientific">Paenibacillus foliorum</name>
    <dbReference type="NCBI Taxonomy" id="2654974"/>
    <lineage>
        <taxon>Bacteria</taxon>
        <taxon>Bacillati</taxon>
        <taxon>Bacillota</taxon>
        <taxon>Bacilli</taxon>
        <taxon>Bacillales</taxon>
        <taxon>Paenibacillaceae</taxon>
        <taxon>Paenibacillus</taxon>
    </lineage>
</organism>
<evidence type="ECO:0000256" key="1">
    <source>
        <dbReference type="SAM" id="MobiDB-lite"/>
    </source>
</evidence>
<proteinExistence type="predicted"/>
<reference evidence="3" key="1">
    <citation type="submission" date="2019-10" db="EMBL/GenBank/DDBJ databases">
        <title>Description of Paenibacillus glebae sp. nov.</title>
        <authorList>
            <person name="Carlier A."/>
            <person name="Qi S."/>
        </authorList>
    </citation>
    <scope>NUCLEOTIDE SEQUENCE</scope>
    <source>
        <strain evidence="3">LMG 31456</strain>
    </source>
</reference>